<evidence type="ECO:0000313" key="8">
    <source>
        <dbReference type="EMBL" id="SKA67577.1"/>
    </source>
</evidence>
<dbReference type="InterPro" id="IPR000878">
    <property type="entry name" value="4pyrrol_Mease"/>
</dbReference>
<keyword evidence="3 6" id="KW-0489">Methyltransferase</keyword>
<evidence type="ECO:0000256" key="3">
    <source>
        <dbReference type="ARBA" id="ARBA00022603"/>
    </source>
</evidence>
<keyword evidence="1 6" id="KW-0963">Cytoplasm</keyword>
<keyword evidence="4 6" id="KW-0808">Transferase</keyword>
<dbReference type="InterPro" id="IPR014777">
    <property type="entry name" value="4pyrrole_Mease_sub1"/>
</dbReference>
<dbReference type="Gene3D" id="3.30.950.10">
    <property type="entry name" value="Methyltransferase, Cobalt-precorrin-4 Transmethylase, Domain 2"/>
    <property type="match status" value="1"/>
</dbReference>
<dbReference type="RefSeq" id="WP_078766361.1">
    <property type="nucleotide sequence ID" value="NZ_FUXZ01000008.1"/>
</dbReference>
<dbReference type="FunFam" id="3.40.1010.10:FF:000002">
    <property type="entry name" value="Ribosomal RNA small subunit methyltransferase I"/>
    <property type="match status" value="1"/>
</dbReference>
<dbReference type="Gene3D" id="3.40.1010.10">
    <property type="entry name" value="Cobalt-precorrin-4 Transmethylase, Domain 1"/>
    <property type="match status" value="1"/>
</dbReference>
<dbReference type="PIRSF" id="PIRSF005917">
    <property type="entry name" value="MTase_YraL"/>
    <property type="match status" value="1"/>
</dbReference>
<dbReference type="Proteomes" id="UP000190814">
    <property type="component" value="Unassembled WGS sequence"/>
</dbReference>
<keyword evidence="5 6" id="KW-0949">S-adenosyl-L-methionine</keyword>
<dbReference type="PANTHER" id="PTHR46111">
    <property type="entry name" value="RIBOSOMAL RNA SMALL SUBUNIT METHYLTRANSFERASE I"/>
    <property type="match status" value="1"/>
</dbReference>
<dbReference type="CDD" id="cd11648">
    <property type="entry name" value="RsmI"/>
    <property type="match status" value="1"/>
</dbReference>
<dbReference type="HAMAP" id="MF_01877">
    <property type="entry name" value="16SrRNA_methyltr_I"/>
    <property type="match status" value="1"/>
</dbReference>
<comment type="subcellular location">
    <subcellularLocation>
        <location evidence="6">Cytoplasm</location>
    </subcellularLocation>
</comment>
<dbReference type="EC" id="2.1.1.198" evidence="6"/>
<dbReference type="OrthoDB" id="9809084at2"/>
<dbReference type="GO" id="GO:0070677">
    <property type="term" value="F:rRNA (cytosine-2'-O-)-methyltransferase activity"/>
    <property type="evidence" value="ECO:0007669"/>
    <property type="project" value="UniProtKB-UniRule"/>
</dbReference>
<dbReference type="InterPro" id="IPR014776">
    <property type="entry name" value="4pyrrole_Mease_sub2"/>
</dbReference>
<evidence type="ECO:0000256" key="6">
    <source>
        <dbReference type="HAMAP-Rule" id="MF_01877"/>
    </source>
</evidence>
<dbReference type="STRING" id="39495.SAMN02745111_01490"/>
<dbReference type="EMBL" id="FUXZ01000008">
    <property type="protein sequence ID" value="SKA67577.1"/>
    <property type="molecule type" value="Genomic_DNA"/>
</dbReference>
<dbReference type="InterPro" id="IPR035996">
    <property type="entry name" value="4pyrrol_Methylase_sf"/>
</dbReference>
<dbReference type="PANTHER" id="PTHR46111:SF1">
    <property type="entry name" value="RIBOSOMAL RNA SMALL SUBUNIT METHYLTRANSFERASE I"/>
    <property type="match status" value="1"/>
</dbReference>
<dbReference type="GO" id="GO:0005737">
    <property type="term" value="C:cytoplasm"/>
    <property type="evidence" value="ECO:0007669"/>
    <property type="project" value="UniProtKB-SubCell"/>
</dbReference>
<dbReference type="FunFam" id="3.30.950.10:FF:000002">
    <property type="entry name" value="Ribosomal RNA small subunit methyltransferase I"/>
    <property type="match status" value="1"/>
</dbReference>
<evidence type="ECO:0000256" key="4">
    <source>
        <dbReference type="ARBA" id="ARBA00022679"/>
    </source>
</evidence>
<sequence length="283" mass="32013">MSGILYLCATPIGNLEDITYRVVRILNEVDLIAAEDTRHSIKLLNHFDIKTPMTSYHEFNKVDKAKYLVGELLAGKNIAVVTDAGTPGISDPGEELVKQCIEAGIKVVPCPGAAACINALIMSGKPTRRFCFEAFLPSDKKERALVLEDLKDETRTIIIYEAPHRLLKTVSLLLETLGDRKVSICRELTKTHEEMIPTTLSGILKLYDEEDKTPKGEYVLVIEGKSYQEKKEEEISKWEEMSILEHMDYYLNQGIQKKEAMKMVAKDRGISKKEVYKECIQED</sequence>
<evidence type="ECO:0000256" key="5">
    <source>
        <dbReference type="ARBA" id="ARBA00022691"/>
    </source>
</evidence>
<keyword evidence="2 6" id="KW-0698">rRNA processing</keyword>
<dbReference type="AlphaFoldDB" id="A0A1T4VRK4"/>
<reference evidence="8 9" key="1">
    <citation type="submission" date="2017-02" db="EMBL/GenBank/DDBJ databases">
        <authorList>
            <person name="Peterson S.W."/>
        </authorList>
    </citation>
    <scope>NUCLEOTIDE SEQUENCE [LARGE SCALE GENOMIC DNA]</scope>
    <source>
        <strain evidence="8 9">ATCC 35992</strain>
    </source>
</reference>
<accession>A0A1T4VRK4</accession>
<protein>
    <recommendedName>
        <fullName evidence="6">Ribosomal RNA small subunit methyltransferase I</fullName>
        <ecNumber evidence="6">2.1.1.198</ecNumber>
    </recommendedName>
    <alternativeName>
        <fullName evidence="6">16S rRNA 2'-O-ribose C1402 methyltransferase</fullName>
    </alternativeName>
    <alternativeName>
        <fullName evidence="6">rRNA (cytidine-2'-O-)-methyltransferase RsmI</fullName>
    </alternativeName>
</protein>
<feature type="domain" description="Tetrapyrrole methylase" evidence="7">
    <location>
        <begin position="5"/>
        <end position="201"/>
    </location>
</feature>
<dbReference type="NCBIfam" id="TIGR00096">
    <property type="entry name" value="16S rRNA (cytidine(1402)-2'-O)-methyltransferase"/>
    <property type="match status" value="1"/>
</dbReference>
<dbReference type="InterPro" id="IPR008189">
    <property type="entry name" value="rRNA_ssu_MeTfrase_I"/>
</dbReference>
<organism evidence="8 9">
    <name type="scientific">Eubacterium uniforme</name>
    <dbReference type="NCBI Taxonomy" id="39495"/>
    <lineage>
        <taxon>Bacteria</taxon>
        <taxon>Bacillati</taxon>
        <taxon>Bacillota</taxon>
        <taxon>Clostridia</taxon>
        <taxon>Eubacteriales</taxon>
        <taxon>Eubacteriaceae</taxon>
        <taxon>Eubacterium</taxon>
    </lineage>
</organism>
<evidence type="ECO:0000259" key="7">
    <source>
        <dbReference type="Pfam" id="PF00590"/>
    </source>
</evidence>
<dbReference type="SUPFAM" id="SSF53790">
    <property type="entry name" value="Tetrapyrrole methylase"/>
    <property type="match status" value="1"/>
</dbReference>
<name>A0A1T4VRK4_9FIRM</name>
<proteinExistence type="inferred from homology"/>
<evidence type="ECO:0000256" key="1">
    <source>
        <dbReference type="ARBA" id="ARBA00022490"/>
    </source>
</evidence>
<comment type="function">
    <text evidence="6">Catalyzes the 2'-O-methylation of the ribose of cytidine 1402 (C1402) in 16S rRNA.</text>
</comment>
<keyword evidence="9" id="KW-1185">Reference proteome</keyword>
<evidence type="ECO:0000313" key="9">
    <source>
        <dbReference type="Proteomes" id="UP000190814"/>
    </source>
</evidence>
<comment type="catalytic activity">
    <reaction evidence="6">
        <text>cytidine(1402) in 16S rRNA + S-adenosyl-L-methionine = 2'-O-methylcytidine(1402) in 16S rRNA + S-adenosyl-L-homocysteine + H(+)</text>
        <dbReference type="Rhea" id="RHEA:42924"/>
        <dbReference type="Rhea" id="RHEA-COMP:10285"/>
        <dbReference type="Rhea" id="RHEA-COMP:10286"/>
        <dbReference type="ChEBI" id="CHEBI:15378"/>
        <dbReference type="ChEBI" id="CHEBI:57856"/>
        <dbReference type="ChEBI" id="CHEBI:59789"/>
        <dbReference type="ChEBI" id="CHEBI:74495"/>
        <dbReference type="ChEBI" id="CHEBI:82748"/>
        <dbReference type="EC" id="2.1.1.198"/>
    </reaction>
</comment>
<evidence type="ECO:0000256" key="2">
    <source>
        <dbReference type="ARBA" id="ARBA00022552"/>
    </source>
</evidence>
<comment type="similarity">
    <text evidence="6">Belongs to the methyltransferase superfamily. RsmI family.</text>
</comment>
<gene>
    <name evidence="6" type="primary">rsmI</name>
    <name evidence="8" type="ORF">SAMN02745111_01490</name>
</gene>
<dbReference type="Pfam" id="PF00590">
    <property type="entry name" value="TP_methylase"/>
    <property type="match status" value="1"/>
</dbReference>